<dbReference type="Proteomes" id="UP000626109">
    <property type="component" value="Unassembled WGS sequence"/>
</dbReference>
<name>A0A813J0V2_POLGL</name>
<feature type="non-terminal residue" evidence="3">
    <location>
        <position position="1"/>
    </location>
</feature>
<protein>
    <recommendedName>
        <fullName evidence="5">EF-hand domain-containing protein</fullName>
    </recommendedName>
</protein>
<evidence type="ECO:0008006" key="5">
    <source>
        <dbReference type="Google" id="ProtNLM"/>
    </source>
</evidence>
<evidence type="ECO:0000313" key="4">
    <source>
        <dbReference type="Proteomes" id="UP000626109"/>
    </source>
</evidence>
<accession>A0A813J0V2</accession>
<reference evidence="3" key="1">
    <citation type="submission" date="2021-02" db="EMBL/GenBank/DDBJ databases">
        <authorList>
            <person name="Dougan E. K."/>
            <person name="Rhodes N."/>
            <person name="Thang M."/>
            <person name="Chan C."/>
        </authorList>
    </citation>
    <scope>NUCLEOTIDE SEQUENCE</scope>
</reference>
<feature type="transmembrane region" description="Helical" evidence="2">
    <location>
        <begin position="814"/>
        <end position="839"/>
    </location>
</feature>
<dbReference type="InterPro" id="IPR018247">
    <property type="entry name" value="EF_Hand_1_Ca_BS"/>
</dbReference>
<keyword evidence="2" id="KW-0812">Transmembrane</keyword>
<feature type="compositionally biased region" description="Basic residues" evidence="1">
    <location>
        <begin position="402"/>
        <end position="413"/>
    </location>
</feature>
<gene>
    <name evidence="3" type="ORF">PGLA2088_LOCUS13695</name>
</gene>
<comment type="caution">
    <text evidence="3">The sequence shown here is derived from an EMBL/GenBank/DDBJ whole genome shotgun (WGS) entry which is preliminary data.</text>
</comment>
<organism evidence="3 4">
    <name type="scientific">Polarella glacialis</name>
    <name type="common">Dinoflagellate</name>
    <dbReference type="NCBI Taxonomy" id="89957"/>
    <lineage>
        <taxon>Eukaryota</taxon>
        <taxon>Sar</taxon>
        <taxon>Alveolata</taxon>
        <taxon>Dinophyceae</taxon>
        <taxon>Suessiales</taxon>
        <taxon>Suessiaceae</taxon>
        <taxon>Polarella</taxon>
    </lineage>
</organism>
<keyword evidence="2" id="KW-0472">Membrane</keyword>
<dbReference type="AlphaFoldDB" id="A0A813J0V2"/>
<evidence type="ECO:0000313" key="3">
    <source>
        <dbReference type="EMBL" id="CAE8659216.1"/>
    </source>
</evidence>
<feature type="region of interest" description="Disordered" evidence="1">
    <location>
        <begin position="337"/>
        <end position="418"/>
    </location>
</feature>
<dbReference type="EMBL" id="CAJNNW010016483">
    <property type="protein sequence ID" value="CAE8659216.1"/>
    <property type="molecule type" value="Genomic_DNA"/>
</dbReference>
<keyword evidence="2" id="KW-1133">Transmembrane helix</keyword>
<evidence type="ECO:0000256" key="2">
    <source>
        <dbReference type="SAM" id="Phobius"/>
    </source>
</evidence>
<sequence>VGSELDDGFDEAVKPLWSPDRGALVLEVWDAATNKLSTNVKLQKKFEDWILEARLQQLMSQRRDEELQEMQQKQISRPPDPLDIEEADDAEWKTSKAFKYLWAVYGEKAKDAEAFFEEMITPKSAVPFLKSIFFDSLKLSPGVIETDIEASVDLEQLPSHLQKKVAQNRLFRVTDREVDCWRFIADEASDDQVWKCVSGDIILNATSEVTDLFRGSVELQSVGDKQYLDSVTGNFWIRFSKGSYYCTRGIWFDAFVDVCNSMGMPIGRTSSWIIWNLVTNEELMRPENIDLIMCQEVRLLAEIKGVSFNGQVLQGNKGSDSSKATWSLLLNSDRMGKLRAKGRTHPRPDLLEEDGEEAAKPTAKNLGSRETEDSGSEVGSSIGGPGKSNLSPGSSRGVPNKSNKHHRGKKGKKRPAEKLVKINTVKVTKLQTPNLIFLEHVQDTLTFQLVVGDRVEGVGCFGWKHTHEEVLFASDQRVELLKPVTKEKVGEVVVRVRLDDCHKEVFAALDSDETQQTAAQSFELNERASEVQKQKASAFLPEKPKKHVLHNVKSGGSAEDQDNLLRRAVNDWDWGFANPVTVRENLLKVLTHTPFVSKSMFCDFLKAAQIQLPDGVVDTLWDERLEKVCPLMLRWGEKIIAVRGLVLLSDCWKHLQRHIMLAGRRQELDEELRRTKPALAAMAGSGIPLGGVWFTPFYNTLMSTCQVVVPMDALKEIYRAHLDSETGLMPLDMVYDAIEKIGRPGLPYKTFRNFIIALGIKIDPSQIALTFQQVDVNQNNCLDKAELRAGTMMLLSQTVPLMLLEQQKLTVQHIVPHITAALSILSSLFAFLLLSFAAFQRKKSRRR</sequence>
<evidence type="ECO:0000256" key="1">
    <source>
        <dbReference type="SAM" id="MobiDB-lite"/>
    </source>
</evidence>
<dbReference type="PROSITE" id="PS00018">
    <property type="entry name" value="EF_HAND_1"/>
    <property type="match status" value="1"/>
</dbReference>
<proteinExistence type="predicted"/>